<evidence type="ECO:0000256" key="9">
    <source>
        <dbReference type="ARBA" id="ARBA00022490"/>
    </source>
</evidence>
<dbReference type="GO" id="GO:0005173">
    <property type="term" value="F:stem cell factor receptor binding"/>
    <property type="evidence" value="ECO:0007669"/>
    <property type="project" value="InterPro"/>
</dbReference>
<protein>
    <recommendedName>
        <fullName evidence="7">Kit ligand</fullName>
    </recommendedName>
    <alternativeName>
        <fullName evidence="21">Mast cell growth factor</fullName>
    </alternativeName>
    <alternativeName>
        <fullName evidence="23">Stem cell factor</fullName>
    </alternativeName>
    <alternativeName>
        <fullName evidence="22">c-Kit ligand</fullName>
    </alternativeName>
</protein>
<dbReference type="Gene3D" id="1.20.1250.10">
    <property type="match status" value="1"/>
</dbReference>
<dbReference type="GO" id="GO:0008083">
    <property type="term" value="F:growth factor activity"/>
    <property type="evidence" value="ECO:0007669"/>
    <property type="project" value="UniProtKB-KW"/>
</dbReference>
<dbReference type="GO" id="GO:0030175">
    <property type="term" value="C:filopodium"/>
    <property type="evidence" value="ECO:0007669"/>
    <property type="project" value="UniProtKB-SubCell"/>
</dbReference>
<comment type="caution">
    <text evidence="26">The sequence shown here is derived from an EMBL/GenBank/DDBJ whole genome shotgun (WGS) entry which is preliminary data.</text>
</comment>
<evidence type="ECO:0000256" key="12">
    <source>
        <dbReference type="ARBA" id="ARBA00022729"/>
    </source>
</evidence>
<evidence type="ECO:0000256" key="24">
    <source>
        <dbReference type="SAM" id="Phobius"/>
    </source>
</evidence>
<evidence type="ECO:0000256" key="11">
    <source>
        <dbReference type="ARBA" id="ARBA00022692"/>
    </source>
</evidence>
<keyword evidence="16 24" id="KW-0472">Membrane</keyword>
<dbReference type="SUPFAM" id="SSF47266">
    <property type="entry name" value="4-helical cytokines"/>
    <property type="match status" value="1"/>
</dbReference>
<evidence type="ECO:0000256" key="1">
    <source>
        <dbReference type="ARBA" id="ARBA00004245"/>
    </source>
</evidence>
<dbReference type="Proteomes" id="UP001221898">
    <property type="component" value="Unassembled WGS sequence"/>
</dbReference>
<organism evidence="26 27">
    <name type="scientific">Aldrovandia affinis</name>
    <dbReference type="NCBI Taxonomy" id="143900"/>
    <lineage>
        <taxon>Eukaryota</taxon>
        <taxon>Metazoa</taxon>
        <taxon>Chordata</taxon>
        <taxon>Craniata</taxon>
        <taxon>Vertebrata</taxon>
        <taxon>Euteleostomi</taxon>
        <taxon>Actinopterygii</taxon>
        <taxon>Neopterygii</taxon>
        <taxon>Teleostei</taxon>
        <taxon>Notacanthiformes</taxon>
        <taxon>Halosauridae</taxon>
        <taxon>Aldrovandia</taxon>
    </lineage>
</organism>
<evidence type="ECO:0000256" key="23">
    <source>
        <dbReference type="ARBA" id="ARBA00033123"/>
    </source>
</evidence>
<dbReference type="AlphaFoldDB" id="A0AAD7WEW2"/>
<feature type="signal peptide" evidence="25">
    <location>
        <begin position="1"/>
        <end position="23"/>
    </location>
</feature>
<dbReference type="GO" id="GO:0005856">
    <property type="term" value="C:cytoskeleton"/>
    <property type="evidence" value="ECO:0007669"/>
    <property type="project" value="UniProtKB-SubCell"/>
</dbReference>
<keyword evidence="27" id="KW-1185">Reference proteome</keyword>
<accession>A0AAD7WEW2</accession>
<keyword evidence="20" id="KW-0966">Cell projection</keyword>
<evidence type="ECO:0000256" key="14">
    <source>
        <dbReference type="ARBA" id="ARBA00022989"/>
    </source>
</evidence>
<dbReference type="GO" id="GO:0005886">
    <property type="term" value="C:plasma membrane"/>
    <property type="evidence" value="ECO:0007669"/>
    <property type="project" value="UniProtKB-SubCell"/>
</dbReference>
<dbReference type="GO" id="GO:0030027">
    <property type="term" value="C:lamellipodium"/>
    <property type="evidence" value="ECO:0007669"/>
    <property type="project" value="UniProtKB-SubCell"/>
</dbReference>
<evidence type="ECO:0000256" key="8">
    <source>
        <dbReference type="ARBA" id="ARBA00022475"/>
    </source>
</evidence>
<keyword evidence="17" id="KW-1015">Disulfide bond</keyword>
<keyword evidence="19" id="KW-0206">Cytoskeleton</keyword>
<keyword evidence="9" id="KW-0963">Cytoplasm</keyword>
<dbReference type="GO" id="GO:0007155">
    <property type="term" value="P:cell adhesion"/>
    <property type="evidence" value="ECO:0007669"/>
    <property type="project" value="UniProtKB-KW"/>
</dbReference>
<evidence type="ECO:0000256" key="18">
    <source>
        <dbReference type="ARBA" id="ARBA00023180"/>
    </source>
</evidence>
<evidence type="ECO:0000256" key="21">
    <source>
        <dbReference type="ARBA" id="ARBA00030364"/>
    </source>
</evidence>
<dbReference type="InterPro" id="IPR009079">
    <property type="entry name" value="4_helix_cytokine-like_core"/>
</dbReference>
<sequence length="284" mass="32030">MKKAKIWIRAFVCIVLSTTFAACSQGTGNQRIDNDDRISLLKQNIPKDYKIPVDFIPKDVSGMCWVELNMSPLEESLKTLADMFGNISSNRNNISIFVQMLQDVRFRYRRISTGVEAMMQEFKCHYKREKWQTEHYFDYVRDFLAAANTKNESPECDSPPCTTTTTTTTTIATATTATTQLISEGPLTSSAKVAGCVSAPDCSTRSERQYNPEDVQTYGLLSLFLISMAANVFFLIWKVKGRRGNSSERSPEIGDHFTRVEEGRLPLDDGISEEKNQLNTIKAI</sequence>
<keyword evidence="11 24" id="KW-0812">Transmembrane</keyword>
<feature type="transmembrane region" description="Helical" evidence="24">
    <location>
        <begin position="218"/>
        <end position="237"/>
    </location>
</feature>
<dbReference type="GO" id="GO:0005576">
    <property type="term" value="C:extracellular region"/>
    <property type="evidence" value="ECO:0007669"/>
    <property type="project" value="UniProtKB-SubCell"/>
</dbReference>
<evidence type="ECO:0000256" key="19">
    <source>
        <dbReference type="ARBA" id="ARBA00023212"/>
    </source>
</evidence>
<evidence type="ECO:0000256" key="22">
    <source>
        <dbReference type="ARBA" id="ARBA00032898"/>
    </source>
</evidence>
<dbReference type="GO" id="GO:0008284">
    <property type="term" value="P:positive regulation of cell population proliferation"/>
    <property type="evidence" value="ECO:0007669"/>
    <property type="project" value="TreeGrafter"/>
</dbReference>
<evidence type="ECO:0000256" key="7">
    <source>
        <dbReference type="ARBA" id="ARBA00017304"/>
    </source>
</evidence>
<evidence type="ECO:0000256" key="25">
    <source>
        <dbReference type="SAM" id="SignalP"/>
    </source>
</evidence>
<keyword evidence="13" id="KW-0130">Cell adhesion</keyword>
<proteinExistence type="inferred from homology"/>
<evidence type="ECO:0000256" key="2">
    <source>
        <dbReference type="ARBA" id="ARBA00004251"/>
    </source>
</evidence>
<evidence type="ECO:0000313" key="27">
    <source>
        <dbReference type="Proteomes" id="UP001221898"/>
    </source>
</evidence>
<evidence type="ECO:0000256" key="20">
    <source>
        <dbReference type="ARBA" id="ARBA00023273"/>
    </source>
</evidence>
<dbReference type="PANTHER" id="PTHR11574">
    <property type="entry name" value="KIT LIGAND"/>
    <property type="match status" value="1"/>
</dbReference>
<keyword evidence="12 25" id="KW-0732">Signal</keyword>
<keyword evidence="10" id="KW-0964">Secreted</keyword>
<evidence type="ECO:0000256" key="15">
    <source>
        <dbReference type="ARBA" id="ARBA00023030"/>
    </source>
</evidence>
<evidence type="ECO:0000256" key="17">
    <source>
        <dbReference type="ARBA" id="ARBA00023157"/>
    </source>
</evidence>
<dbReference type="Pfam" id="PF02404">
    <property type="entry name" value="SCF"/>
    <property type="match status" value="1"/>
</dbReference>
<reference evidence="26" key="1">
    <citation type="journal article" date="2023" name="Science">
        <title>Genome structures resolve the early diversification of teleost fishes.</title>
        <authorList>
            <person name="Parey E."/>
            <person name="Louis A."/>
            <person name="Montfort J."/>
            <person name="Bouchez O."/>
            <person name="Roques C."/>
            <person name="Iampietro C."/>
            <person name="Lluch J."/>
            <person name="Castinel A."/>
            <person name="Donnadieu C."/>
            <person name="Desvignes T."/>
            <person name="Floi Bucao C."/>
            <person name="Jouanno E."/>
            <person name="Wen M."/>
            <person name="Mejri S."/>
            <person name="Dirks R."/>
            <person name="Jansen H."/>
            <person name="Henkel C."/>
            <person name="Chen W.J."/>
            <person name="Zahm M."/>
            <person name="Cabau C."/>
            <person name="Klopp C."/>
            <person name="Thompson A.W."/>
            <person name="Robinson-Rechavi M."/>
            <person name="Braasch I."/>
            <person name="Lecointre G."/>
            <person name="Bobe J."/>
            <person name="Postlethwait J.H."/>
            <person name="Berthelot C."/>
            <person name="Roest Crollius H."/>
            <person name="Guiguen Y."/>
        </authorList>
    </citation>
    <scope>NUCLEOTIDE SEQUENCE</scope>
    <source>
        <strain evidence="26">NC1722</strain>
    </source>
</reference>
<dbReference type="PANTHER" id="PTHR11574:SF0">
    <property type="entry name" value="KIT LIGAND"/>
    <property type="match status" value="1"/>
</dbReference>
<evidence type="ECO:0000256" key="13">
    <source>
        <dbReference type="ARBA" id="ARBA00022889"/>
    </source>
</evidence>
<comment type="subcellular location">
    <subcellularLocation>
        <location evidence="2">Cell membrane</location>
        <topology evidence="2">Single-pass type I membrane protein</topology>
    </subcellularLocation>
    <subcellularLocation>
        <location evidence="3">Cell projection</location>
        <location evidence="3">Filopodium</location>
    </subcellularLocation>
    <subcellularLocation>
        <location evidence="4">Cell projection</location>
        <location evidence="4">Lamellipodium</location>
    </subcellularLocation>
    <subcellularLocation>
        <location evidence="1">Cytoplasm</location>
        <location evidence="1">Cytoskeleton</location>
    </subcellularLocation>
    <subcellularLocation>
        <location evidence="5">Secreted</location>
    </subcellularLocation>
</comment>
<dbReference type="EMBL" id="JAINUG010000137">
    <property type="protein sequence ID" value="KAJ8393404.1"/>
    <property type="molecule type" value="Genomic_DNA"/>
</dbReference>
<keyword evidence="8" id="KW-1003">Cell membrane</keyword>
<comment type="similarity">
    <text evidence="6">Belongs to the SCF family.</text>
</comment>
<evidence type="ECO:0000256" key="10">
    <source>
        <dbReference type="ARBA" id="ARBA00022525"/>
    </source>
</evidence>
<name>A0AAD7WEW2_9TELE</name>
<gene>
    <name evidence="26" type="ORF">AAFF_G00061260</name>
</gene>
<dbReference type="GO" id="GO:0005125">
    <property type="term" value="F:cytokine activity"/>
    <property type="evidence" value="ECO:0007669"/>
    <property type="project" value="TreeGrafter"/>
</dbReference>
<evidence type="ECO:0000313" key="26">
    <source>
        <dbReference type="EMBL" id="KAJ8393404.1"/>
    </source>
</evidence>
<keyword evidence="14 24" id="KW-1133">Transmembrane helix</keyword>
<keyword evidence="15" id="KW-0339">Growth factor</keyword>
<evidence type="ECO:0000256" key="3">
    <source>
        <dbReference type="ARBA" id="ARBA00004486"/>
    </source>
</evidence>
<evidence type="ECO:0000256" key="16">
    <source>
        <dbReference type="ARBA" id="ARBA00023136"/>
    </source>
</evidence>
<dbReference type="PROSITE" id="PS51257">
    <property type="entry name" value="PROKAR_LIPOPROTEIN"/>
    <property type="match status" value="1"/>
</dbReference>
<keyword evidence="18" id="KW-0325">Glycoprotein</keyword>
<evidence type="ECO:0000256" key="4">
    <source>
        <dbReference type="ARBA" id="ARBA00004510"/>
    </source>
</evidence>
<feature type="chain" id="PRO_5041927456" description="Kit ligand" evidence="25">
    <location>
        <begin position="24"/>
        <end position="284"/>
    </location>
</feature>
<evidence type="ECO:0000256" key="6">
    <source>
        <dbReference type="ARBA" id="ARBA00010419"/>
    </source>
</evidence>
<dbReference type="InterPro" id="IPR003452">
    <property type="entry name" value="SCF"/>
</dbReference>
<evidence type="ECO:0000256" key="5">
    <source>
        <dbReference type="ARBA" id="ARBA00004613"/>
    </source>
</evidence>